<keyword evidence="2" id="KW-0805">Transcription regulation</keyword>
<dbReference type="Pfam" id="PF00172">
    <property type="entry name" value="Zn_clus"/>
    <property type="match status" value="1"/>
</dbReference>
<feature type="region of interest" description="Disordered" evidence="6">
    <location>
        <begin position="553"/>
        <end position="618"/>
    </location>
</feature>
<dbReference type="OrthoDB" id="2534600at2759"/>
<evidence type="ECO:0000256" key="1">
    <source>
        <dbReference type="ARBA" id="ARBA00022723"/>
    </source>
</evidence>
<sequence length="665" mass="74514">MSVPSEGRWLNEQRQRISRACDQCRRRKSKCDGAQPVCFICHAAGRSCTYHPSGRRRGLQSGYVGALQAILGIVLEHVPNSETTVKAILRDMSPRGDFLGSDLSERYIAVWRGSKLSRETMQILDPSMTKISDDEELVPELEPELVLEPMNTPVSADLMWTPSNLFNRQEHPPQSKSLSVNKASDIAAWPLPENIVQIVDYYFSHVHSWFPILERRDILRSMHSDPSTPDDPIAGYRITLWTIILYVSIAQDGPNPERYACRAQIQSFLQSRILEDSGTLQHSHVEALLVLVLLDIGIGNLSKAWVELGQAERLLAILPISAREARYGRTHHGCCFLDTIVSALTGQTPGLSGEIQSEYDPIDENGLEEWDVWVPFLWEQNRMHGLAKKGPLRALSAFNLSSQLAQQLARVLHLQPARDNADRLMADLQHWKLTLASRYPVASSHNPALLTLHLASEFVTLRIACKIRPLDSSMVAFVKASVRSTLHLLKLYIEIAGTTRTSPLLRWFLQQAEWASRLEVITDDNSPQDELLNQLAEMRLTLDWTSSSGCSSKDSGPIHLHDPRVQDAAGAGSQQVRTPKNDGRDISESSTSRPQSRLDEMDSAPVHTPRQTHESDECRSFDAVLEELATSVMPTEYALNYIVTVVAVVVLFLTNPEQERTFVCS</sequence>
<dbReference type="GeneID" id="67007627"/>
<dbReference type="Pfam" id="PF04082">
    <property type="entry name" value="Fungal_trans"/>
    <property type="match status" value="1"/>
</dbReference>
<dbReference type="SUPFAM" id="SSF57701">
    <property type="entry name" value="Zn2/Cys6 DNA-binding domain"/>
    <property type="match status" value="1"/>
</dbReference>
<feature type="domain" description="Zn(2)-C6 fungal-type" evidence="7">
    <location>
        <begin position="20"/>
        <end position="50"/>
    </location>
</feature>
<dbReference type="AlphaFoldDB" id="A0A9P3EYJ4"/>
<dbReference type="InterPro" id="IPR052783">
    <property type="entry name" value="Metabolic/Drug-Res_Regulator"/>
</dbReference>
<keyword evidence="5" id="KW-0539">Nucleus</keyword>
<dbReference type="PROSITE" id="PS50048">
    <property type="entry name" value="ZN2_CY6_FUNGAL_2"/>
    <property type="match status" value="1"/>
</dbReference>
<dbReference type="PROSITE" id="PS00463">
    <property type="entry name" value="ZN2_CY6_FUNGAL_1"/>
    <property type="match status" value="1"/>
</dbReference>
<dbReference type="InterPro" id="IPR036864">
    <property type="entry name" value="Zn2-C6_fun-type_DNA-bd_sf"/>
</dbReference>
<dbReference type="InterPro" id="IPR007219">
    <property type="entry name" value="XnlR_reg_dom"/>
</dbReference>
<dbReference type="GO" id="GO:0003677">
    <property type="term" value="F:DNA binding"/>
    <property type="evidence" value="ECO:0007669"/>
    <property type="project" value="UniProtKB-KW"/>
</dbReference>
<evidence type="ECO:0000256" key="4">
    <source>
        <dbReference type="ARBA" id="ARBA00023163"/>
    </source>
</evidence>
<evidence type="ECO:0000256" key="5">
    <source>
        <dbReference type="ARBA" id="ARBA00023242"/>
    </source>
</evidence>
<gene>
    <name evidence="8" type="ORF">Asppvi_009017</name>
</gene>
<dbReference type="PANTHER" id="PTHR47655">
    <property type="entry name" value="QUINIC ACID UTILIZATION ACTIVATOR"/>
    <property type="match status" value="1"/>
</dbReference>
<evidence type="ECO:0000313" key="9">
    <source>
        <dbReference type="Proteomes" id="UP001043456"/>
    </source>
</evidence>
<dbReference type="Gene3D" id="4.10.240.10">
    <property type="entry name" value="Zn(2)-C6 fungal-type DNA-binding domain"/>
    <property type="match status" value="1"/>
</dbReference>
<keyword evidence="3" id="KW-0238">DNA-binding</keyword>
<evidence type="ECO:0000313" key="8">
    <source>
        <dbReference type="EMBL" id="GIJ90068.1"/>
    </source>
</evidence>
<protein>
    <recommendedName>
        <fullName evidence="7">Zn(2)-C6 fungal-type domain-containing protein</fullName>
    </recommendedName>
</protein>
<evidence type="ECO:0000256" key="6">
    <source>
        <dbReference type="SAM" id="MobiDB-lite"/>
    </source>
</evidence>
<dbReference type="SMART" id="SM00066">
    <property type="entry name" value="GAL4"/>
    <property type="match status" value="1"/>
</dbReference>
<dbReference type="PANTHER" id="PTHR47655:SF2">
    <property type="entry name" value="QUINIC ACID UTILIZATION ACTIVATOR"/>
    <property type="match status" value="1"/>
</dbReference>
<name>A0A9P3EYJ4_9EURO</name>
<keyword evidence="9" id="KW-1185">Reference proteome</keyword>
<dbReference type="RefSeq" id="XP_043160814.1">
    <property type="nucleotide sequence ID" value="XM_043304879.1"/>
</dbReference>
<evidence type="ECO:0000259" key="7">
    <source>
        <dbReference type="PROSITE" id="PS50048"/>
    </source>
</evidence>
<accession>A0A9P3EYJ4</accession>
<dbReference type="EMBL" id="BHVY01000006">
    <property type="protein sequence ID" value="GIJ90068.1"/>
    <property type="molecule type" value="Genomic_DNA"/>
</dbReference>
<dbReference type="GO" id="GO:0045944">
    <property type="term" value="P:positive regulation of transcription by RNA polymerase II"/>
    <property type="evidence" value="ECO:0007669"/>
    <property type="project" value="TreeGrafter"/>
</dbReference>
<dbReference type="GO" id="GO:0000981">
    <property type="term" value="F:DNA-binding transcription factor activity, RNA polymerase II-specific"/>
    <property type="evidence" value="ECO:0007669"/>
    <property type="project" value="InterPro"/>
</dbReference>
<keyword evidence="1" id="KW-0479">Metal-binding</keyword>
<dbReference type="InterPro" id="IPR001138">
    <property type="entry name" value="Zn2Cys6_DnaBD"/>
</dbReference>
<proteinExistence type="predicted"/>
<dbReference type="GO" id="GO:0006351">
    <property type="term" value="P:DNA-templated transcription"/>
    <property type="evidence" value="ECO:0007669"/>
    <property type="project" value="InterPro"/>
</dbReference>
<dbReference type="GO" id="GO:0008270">
    <property type="term" value="F:zinc ion binding"/>
    <property type="evidence" value="ECO:0007669"/>
    <property type="project" value="InterPro"/>
</dbReference>
<reference evidence="8 9" key="1">
    <citation type="submission" date="2018-10" db="EMBL/GenBank/DDBJ databases">
        <title>Pan-genome distribution and transcriptional activeness of fungal secondary metabolism genes in Aspergillus section Fumigati.</title>
        <authorList>
            <person name="Takahashi H."/>
            <person name="Umemura M."/>
            <person name="Ninomiya A."/>
            <person name="Kusuya Y."/>
            <person name="Urayama S."/>
            <person name="Shimizu M."/>
            <person name="Watanabe A."/>
            <person name="Kamei K."/>
            <person name="Yaguchi T."/>
            <person name="Hagiwara D."/>
        </authorList>
    </citation>
    <scope>NUCLEOTIDE SEQUENCE [LARGE SCALE GENOMIC DNA]</scope>
    <source>
        <strain evidence="8 9">IFM 55266</strain>
    </source>
</reference>
<comment type="caution">
    <text evidence="8">The sequence shown here is derived from an EMBL/GenBank/DDBJ whole genome shotgun (WGS) entry which is preliminary data.</text>
</comment>
<keyword evidence="4" id="KW-0804">Transcription</keyword>
<organism evidence="8 9">
    <name type="scientific">Aspergillus pseudoviridinutans</name>
    <dbReference type="NCBI Taxonomy" id="1517512"/>
    <lineage>
        <taxon>Eukaryota</taxon>
        <taxon>Fungi</taxon>
        <taxon>Dikarya</taxon>
        <taxon>Ascomycota</taxon>
        <taxon>Pezizomycotina</taxon>
        <taxon>Eurotiomycetes</taxon>
        <taxon>Eurotiomycetidae</taxon>
        <taxon>Eurotiales</taxon>
        <taxon>Aspergillaceae</taxon>
        <taxon>Aspergillus</taxon>
        <taxon>Aspergillus subgen. Fumigati</taxon>
    </lineage>
</organism>
<dbReference type="CDD" id="cd00067">
    <property type="entry name" value="GAL4"/>
    <property type="match status" value="1"/>
</dbReference>
<evidence type="ECO:0000256" key="3">
    <source>
        <dbReference type="ARBA" id="ARBA00023125"/>
    </source>
</evidence>
<evidence type="ECO:0000256" key="2">
    <source>
        <dbReference type="ARBA" id="ARBA00023015"/>
    </source>
</evidence>
<dbReference type="CDD" id="cd12148">
    <property type="entry name" value="fungal_TF_MHR"/>
    <property type="match status" value="1"/>
</dbReference>
<dbReference type="Proteomes" id="UP001043456">
    <property type="component" value="Unassembled WGS sequence"/>
</dbReference>